<name>A0A2N9ALJ0_METEX</name>
<dbReference type="AlphaFoldDB" id="A0A2N9ALJ0"/>
<protein>
    <submittedName>
        <fullName evidence="1">Uncharacterized protein</fullName>
    </submittedName>
</protein>
<evidence type="ECO:0000313" key="2">
    <source>
        <dbReference type="Proteomes" id="UP000233769"/>
    </source>
</evidence>
<accession>A0A2N9ALJ0</accession>
<sequence>MLMVKAPRVLVDARETDLLRGFHALAVTECLLRAGMKADWHFLTEGDPDEQLAIASLRFDWSIAVSSWDGRTATEDFDLYVIVGDAFPADPTTEAALQAARLTLAGLTSASELPVRPAVLCMLGHDTAALAGMAATLLRAEHITSGSSLGWRR</sequence>
<proteinExistence type="predicted"/>
<dbReference type="Proteomes" id="UP000233769">
    <property type="component" value="Chromosome tk0001"/>
</dbReference>
<gene>
    <name evidence="1" type="ORF">TK0001_1622</name>
</gene>
<reference evidence="2" key="1">
    <citation type="submission" date="2017-10" db="EMBL/GenBank/DDBJ databases">
        <authorList>
            <person name="Regsiter A."/>
            <person name="William W."/>
        </authorList>
    </citation>
    <scope>NUCLEOTIDE SEQUENCE [LARGE SCALE GENOMIC DNA]</scope>
</reference>
<evidence type="ECO:0000313" key="1">
    <source>
        <dbReference type="EMBL" id="SOR28224.1"/>
    </source>
</evidence>
<organism evidence="1 2">
    <name type="scientific">Methylorubrum extorquens</name>
    <name type="common">Methylobacterium dichloromethanicum</name>
    <name type="synonym">Methylobacterium extorquens</name>
    <dbReference type="NCBI Taxonomy" id="408"/>
    <lineage>
        <taxon>Bacteria</taxon>
        <taxon>Pseudomonadati</taxon>
        <taxon>Pseudomonadota</taxon>
        <taxon>Alphaproteobacteria</taxon>
        <taxon>Hyphomicrobiales</taxon>
        <taxon>Methylobacteriaceae</taxon>
        <taxon>Methylorubrum</taxon>
    </lineage>
</organism>
<dbReference type="EMBL" id="LT962688">
    <property type="protein sequence ID" value="SOR28224.1"/>
    <property type="molecule type" value="Genomic_DNA"/>
</dbReference>